<dbReference type="Pfam" id="PF15573">
    <property type="entry name" value="Imm47"/>
    <property type="match status" value="1"/>
</dbReference>
<accession>A0ABT8HT86</accession>
<keyword evidence="2" id="KW-1185">Reference proteome</keyword>
<gene>
    <name evidence="1" type="primary">imm47</name>
    <name evidence="1" type="ORF">QYB97_05790</name>
</gene>
<evidence type="ECO:0000313" key="2">
    <source>
        <dbReference type="Proteomes" id="UP001172721"/>
    </source>
</evidence>
<sequence>MQCISSYPCNKIFLAVATHEDLRNPKNLSFLEEGSQETINIFASDGLCTTSYSPKLACSLCKNS</sequence>
<reference evidence="1" key="1">
    <citation type="submission" date="2023-07" db="EMBL/GenBank/DDBJ databases">
        <title>Fictibacillus sp. isolated from freshwater pond.</title>
        <authorList>
            <person name="Kirdat K."/>
            <person name="Bhat A."/>
            <person name="Mourya A."/>
            <person name="Yadav A."/>
        </authorList>
    </citation>
    <scope>NUCLEOTIDE SEQUENCE</scope>
    <source>
        <strain evidence="1">NE201</strain>
    </source>
</reference>
<proteinExistence type="predicted"/>
<dbReference type="EMBL" id="JAUHTR010000002">
    <property type="protein sequence ID" value="MDN4523976.1"/>
    <property type="molecule type" value="Genomic_DNA"/>
</dbReference>
<organism evidence="1 2">
    <name type="scientific">Fictibacillus fluitans</name>
    <dbReference type="NCBI Taxonomy" id="3058422"/>
    <lineage>
        <taxon>Bacteria</taxon>
        <taxon>Bacillati</taxon>
        <taxon>Bacillota</taxon>
        <taxon>Bacilli</taxon>
        <taxon>Bacillales</taxon>
        <taxon>Fictibacillaceae</taxon>
        <taxon>Fictibacillus</taxon>
    </lineage>
</organism>
<evidence type="ECO:0000313" key="1">
    <source>
        <dbReference type="EMBL" id="MDN4523976.1"/>
    </source>
</evidence>
<dbReference type="RefSeq" id="WP_301165032.1">
    <property type="nucleotide sequence ID" value="NZ_JAUHTR010000002.1"/>
</dbReference>
<comment type="caution">
    <text evidence="1">The sequence shown here is derived from an EMBL/GenBank/DDBJ whole genome shotgun (WGS) entry which is preliminary data.</text>
</comment>
<name>A0ABT8HT86_9BACL</name>
<dbReference type="InterPro" id="IPR029076">
    <property type="entry name" value="Imm47"/>
</dbReference>
<dbReference type="Proteomes" id="UP001172721">
    <property type="component" value="Unassembled WGS sequence"/>
</dbReference>
<protein>
    <submittedName>
        <fullName evidence="1">Imm47 family immunity protein</fullName>
    </submittedName>
</protein>